<comment type="caution">
    <text evidence="1">The sequence shown here is derived from an EMBL/GenBank/DDBJ whole genome shotgun (WGS) entry which is preliminary data.</text>
</comment>
<protein>
    <submittedName>
        <fullName evidence="1">Uncharacterized protein</fullName>
    </submittedName>
</protein>
<sequence>CALGPIDSGHGGCVPGSLCIHDEGTWLYTLHTGPCSASGVASTVPLTDPYRWTLRALPNPSTSLGADGCCSSLASAPSVVLLKTAHRWLKTRLARLDPRLCAPCRLHNQVGVSPELYRARGPTDDALGPVVTYFTQHESRV</sequence>
<organism evidence="1 2">
    <name type="scientific">Goodea atripinnis</name>
    <dbReference type="NCBI Taxonomy" id="208336"/>
    <lineage>
        <taxon>Eukaryota</taxon>
        <taxon>Metazoa</taxon>
        <taxon>Chordata</taxon>
        <taxon>Craniata</taxon>
        <taxon>Vertebrata</taxon>
        <taxon>Euteleostomi</taxon>
        <taxon>Actinopterygii</taxon>
        <taxon>Neopterygii</taxon>
        <taxon>Teleostei</taxon>
        <taxon>Neoteleostei</taxon>
        <taxon>Acanthomorphata</taxon>
        <taxon>Ovalentaria</taxon>
        <taxon>Atherinomorphae</taxon>
        <taxon>Cyprinodontiformes</taxon>
        <taxon>Goodeidae</taxon>
        <taxon>Goodea</taxon>
    </lineage>
</organism>
<name>A0ABV0MJM2_9TELE</name>
<keyword evidence="2" id="KW-1185">Reference proteome</keyword>
<accession>A0ABV0MJM2</accession>
<feature type="non-terminal residue" evidence="1">
    <location>
        <position position="1"/>
    </location>
</feature>
<dbReference type="Proteomes" id="UP001476798">
    <property type="component" value="Unassembled WGS sequence"/>
</dbReference>
<reference evidence="1 2" key="1">
    <citation type="submission" date="2021-06" db="EMBL/GenBank/DDBJ databases">
        <authorList>
            <person name="Palmer J.M."/>
        </authorList>
    </citation>
    <scope>NUCLEOTIDE SEQUENCE [LARGE SCALE GENOMIC DNA]</scope>
    <source>
        <strain evidence="1 2">GA_2019</strain>
        <tissue evidence="1">Muscle</tissue>
    </source>
</reference>
<evidence type="ECO:0000313" key="1">
    <source>
        <dbReference type="EMBL" id="MEQ2159302.1"/>
    </source>
</evidence>
<proteinExistence type="predicted"/>
<evidence type="ECO:0000313" key="2">
    <source>
        <dbReference type="Proteomes" id="UP001476798"/>
    </source>
</evidence>
<gene>
    <name evidence="1" type="ORF">GOODEAATRI_021502</name>
</gene>
<dbReference type="EMBL" id="JAHRIO010002104">
    <property type="protein sequence ID" value="MEQ2159302.1"/>
    <property type="molecule type" value="Genomic_DNA"/>
</dbReference>